<name>A0A422NNH0_TRYRA</name>
<feature type="chain" id="PRO_5019337295" evidence="1">
    <location>
        <begin position="18"/>
        <end position="502"/>
    </location>
</feature>
<keyword evidence="3" id="KW-1185">Reference proteome</keyword>
<dbReference type="Proteomes" id="UP000283634">
    <property type="component" value="Unassembled WGS sequence"/>
</dbReference>
<gene>
    <name evidence="2" type="ORF">TraAM80_03686</name>
</gene>
<dbReference type="VEuPathDB" id="TriTrypDB:TRSC58_02041"/>
<accession>A0A422NNH0</accession>
<evidence type="ECO:0000313" key="2">
    <source>
        <dbReference type="EMBL" id="RNF07052.1"/>
    </source>
</evidence>
<sequence length="502" mass="56958">MLGTVFLFFCQTCPGLGRVVTHYIASYPAEAKNNKRQKCVEVGIRLSLQCRLTLLPLTCVFDDEWALTLVLFLLSRVLKALLEVFLHCQGSMISPLILWARAHQKQPQDESPSEADIVTPLVQCLCALGGCNCVSAKNIVRPIREGQEDNNKLIIHAVHRRRLYLHYARELSQVSDVHEYYRLMMWCYDQRVFIHPALRMRRHQTSYRDHIFTVSQDIDRLTPLLAIPEALAIGFKDAGNEEDFGSDLRNEKREEEFNELNSGKGTDADVCRFFFASLGMIVSDLVAAKSSPLTDPRWVFAEIMGKVRTLKNAPYFEDDVVLDSEATGLADVLLQMIRNYINGGPLVGKLDRAELRWAVSVCLSHSTPLVIASIRSIGIIPIVHLFPHGGKETNSFLVCRTNRPASTERIAAYFKKHHGYDFMHDREGKWIYLVPSRPLKSGEEIRVQTMAPVCGNDSEAEKIWRLSCATAPEEYMSSFAVAQMQRRLTRELIEKGTDILDK</sequence>
<dbReference type="OrthoDB" id="246382at2759"/>
<keyword evidence="1" id="KW-0732">Signal</keyword>
<feature type="signal peptide" evidence="1">
    <location>
        <begin position="1"/>
        <end position="17"/>
    </location>
</feature>
<dbReference type="OMA" id="VHLFPHG"/>
<protein>
    <submittedName>
        <fullName evidence="2">Putative trans-sialidase</fullName>
    </submittedName>
</protein>
<comment type="caution">
    <text evidence="2">The sequence shown here is derived from an EMBL/GenBank/DDBJ whole genome shotgun (WGS) entry which is preliminary data.</text>
</comment>
<proteinExistence type="predicted"/>
<organism evidence="2 3">
    <name type="scientific">Trypanosoma rangeli</name>
    <dbReference type="NCBI Taxonomy" id="5698"/>
    <lineage>
        <taxon>Eukaryota</taxon>
        <taxon>Discoba</taxon>
        <taxon>Euglenozoa</taxon>
        <taxon>Kinetoplastea</taxon>
        <taxon>Metakinetoplastina</taxon>
        <taxon>Trypanosomatida</taxon>
        <taxon>Trypanosomatidae</taxon>
        <taxon>Trypanosoma</taxon>
        <taxon>Herpetosoma</taxon>
    </lineage>
</organism>
<reference evidence="2 3" key="1">
    <citation type="journal article" date="2018" name="BMC Genomics">
        <title>Genomic comparison of Trypanosoma conorhini and Trypanosoma rangeli to Trypanosoma cruzi strains of high and low virulence.</title>
        <authorList>
            <person name="Bradwell K.R."/>
            <person name="Koparde V.N."/>
            <person name="Matveyev A.V."/>
            <person name="Serrano M.G."/>
            <person name="Alves J.M."/>
            <person name="Parikh H."/>
            <person name="Huang B."/>
            <person name="Lee V."/>
            <person name="Espinosa-Alvarez O."/>
            <person name="Ortiz P.A."/>
            <person name="Costa-Martins A.G."/>
            <person name="Teixeira M.M."/>
            <person name="Buck G.A."/>
        </authorList>
    </citation>
    <scope>NUCLEOTIDE SEQUENCE [LARGE SCALE GENOMIC DNA]</scope>
    <source>
        <strain evidence="2 3">AM80</strain>
    </source>
</reference>
<dbReference type="RefSeq" id="XP_029239606.1">
    <property type="nucleotide sequence ID" value="XM_029380639.1"/>
</dbReference>
<evidence type="ECO:0000313" key="3">
    <source>
        <dbReference type="Proteomes" id="UP000283634"/>
    </source>
</evidence>
<dbReference type="GeneID" id="40327619"/>
<evidence type="ECO:0000256" key="1">
    <source>
        <dbReference type="SAM" id="SignalP"/>
    </source>
</evidence>
<dbReference type="AlphaFoldDB" id="A0A422NNH0"/>
<dbReference type="EMBL" id="MKGL01000095">
    <property type="protein sequence ID" value="RNF07052.1"/>
    <property type="molecule type" value="Genomic_DNA"/>
</dbReference>